<reference evidence="2" key="2">
    <citation type="submission" date="2023-06" db="EMBL/GenBank/DDBJ databases">
        <authorList>
            <consortium name="Lawrence Berkeley National Laboratory"/>
            <person name="Haridas S."/>
            <person name="Hensen N."/>
            <person name="Bonometti L."/>
            <person name="Westerberg I."/>
            <person name="Brannstrom I.O."/>
            <person name="Guillou S."/>
            <person name="Cros-Aarteil S."/>
            <person name="Calhoun S."/>
            <person name="Kuo A."/>
            <person name="Mondo S."/>
            <person name="Pangilinan J."/>
            <person name="Riley R."/>
            <person name="Labutti K."/>
            <person name="Andreopoulos B."/>
            <person name="Lipzen A."/>
            <person name="Chen C."/>
            <person name="Yanf M."/>
            <person name="Daum C."/>
            <person name="Ng V."/>
            <person name="Clum A."/>
            <person name="Steindorff A."/>
            <person name="Ohm R."/>
            <person name="Martin F."/>
            <person name="Silar P."/>
            <person name="Natvig D."/>
            <person name="Lalanne C."/>
            <person name="Gautier V."/>
            <person name="Ament-Velasquez S.L."/>
            <person name="Kruys A."/>
            <person name="Hutchinson M.I."/>
            <person name="Powell A.J."/>
            <person name="Barry K."/>
            <person name="Miller A.N."/>
            <person name="Grigoriev I.V."/>
            <person name="Debuchy R."/>
            <person name="Gladieux P."/>
            <person name="Thoren M.H."/>
            <person name="Johannesson H."/>
        </authorList>
    </citation>
    <scope>NUCLEOTIDE SEQUENCE</scope>
    <source>
        <strain evidence="2">CBS 118394</strain>
    </source>
</reference>
<evidence type="ECO:0000313" key="2">
    <source>
        <dbReference type="EMBL" id="KAK3313748.1"/>
    </source>
</evidence>
<proteinExistence type="predicted"/>
<gene>
    <name evidence="2" type="ORF">B0H66DRAFT_359793</name>
</gene>
<protein>
    <submittedName>
        <fullName evidence="2">Uncharacterized protein</fullName>
    </submittedName>
</protein>
<comment type="caution">
    <text evidence="2">The sequence shown here is derived from an EMBL/GenBank/DDBJ whole genome shotgun (WGS) entry which is preliminary data.</text>
</comment>
<feature type="region of interest" description="Disordered" evidence="1">
    <location>
        <begin position="1"/>
        <end position="26"/>
    </location>
</feature>
<keyword evidence="3" id="KW-1185">Reference proteome</keyword>
<sequence>MCEEASTAHLPTPTDETGSTYPDIDNTTMGSAVTTAKDVAFNLVRPRQITDATTPSSSDQSPNPPGGRPLPQPRTSFGLLPVPLSAFVVNHWVLMQAPQRGWEPRCTHSMVTRVYGHDLACDRCKRPAQFGWLYRCTMDREALIMDARAKGQQVAFDEIGNAFAKEMTLGKYGPDIRREPGAFFNEITPEQLSSYTRDQVDTILEQRANVQRKIAEDRSRPTDHPTCNEYGLKYPDDNRPWMPDEKYECAQKFCHHCNYVGHDKAMLGLNAVLKGEIKPSLATGFAFNLKRSRPIADPEIVRKIGYRPVPMAS</sequence>
<dbReference type="Proteomes" id="UP001283341">
    <property type="component" value="Unassembled WGS sequence"/>
</dbReference>
<reference evidence="2" key="1">
    <citation type="journal article" date="2023" name="Mol. Phylogenet. Evol.">
        <title>Genome-scale phylogeny and comparative genomics of the fungal order Sordariales.</title>
        <authorList>
            <person name="Hensen N."/>
            <person name="Bonometti L."/>
            <person name="Westerberg I."/>
            <person name="Brannstrom I.O."/>
            <person name="Guillou S."/>
            <person name="Cros-Aarteil S."/>
            <person name="Calhoun S."/>
            <person name="Haridas S."/>
            <person name="Kuo A."/>
            <person name="Mondo S."/>
            <person name="Pangilinan J."/>
            <person name="Riley R."/>
            <person name="LaButti K."/>
            <person name="Andreopoulos B."/>
            <person name="Lipzen A."/>
            <person name="Chen C."/>
            <person name="Yan M."/>
            <person name="Daum C."/>
            <person name="Ng V."/>
            <person name="Clum A."/>
            <person name="Steindorff A."/>
            <person name="Ohm R.A."/>
            <person name="Martin F."/>
            <person name="Silar P."/>
            <person name="Natvig D.O."/>
            <person name="Lalanne C."/>
            <person name="Gautier V."/>
            <person name="Ament-Velasquez S.L."/>
            <person name="Kruys A."/>
            <person name="Hutchinson M.I."/>
            <person name="Powell A.J."/>
            <person name="Barry K."/>
            <person name="Miller A.N."/>
            <person name="Grigoriev I.V."/>
            <person name="Debuchy R."/>
            <person name="Gladieux P."/>
            <person name="Hiltunen Thoren M."/>
            <person name="Johannesson H."/>
        </authorList>
    </citation>
    <scope>NUCLEOTIDE SEQUENCE</scope>
    <source>
        <strain evidence="2">CBS 118394</strain>
    </source>
</reference>
<dbReference type="AlphaFoldDB" id="A0AAE0HVM9"/>
<evidence type="ECO:0000256" key="1">
    <source>
        <dbReference type="SAM" id="MobiDB-lite"/>
    </source>
</evidence>
<feature type="compositionally biased region" description="Polar residues" evidence="1">
    <location>
        <begin position="50"/>
        <end position="61"/>
    </location>
</feature>
<evidence type="ECO:0000313" key="3">
    <source>
        <dbReference type="Proteomes" id="UP001283341"/>
    </source>
</evidence>
<accession>A0AAE0HVM9</accession>
<feature type="compositionally biased region" description="Pro residues" evidence="1">
    <location>
        <begin position="62"/>
        <end position="72"/>
    </location>
</feature>
<feature type="compositionally biased region" description="Polar residues" evidence="1">
    <location>
        <begin position="14"/>
        <end position="26"/>
    </location>
</feature>
<name>A0AAE0HVM9_9PEZI</name>
<feature type="region of interest" description="Disordered" evidence="1">
    <location>
        <begin position="47"/>
        <end position="75"/>
    </location>
</feature>
<dbReference type="EMBL" id="JAUEDM010000007">
    <property type="protein sequence ID" value="KAK3313748.1"/>
    <property type="molecule type" value="Genomic_DNA"/>
</dbReference>
<organism evidence="2 3">
    <name type="scientific">Apodospora peruviana</name>
    <dbReference type="NCBI Taxonomy" id="516989"/>
    <lineage>
        <taxon>Eukaryota</taxon>
        <taxon>Fungi</taxon>
        <taxon>Dikarya</taxon>
        <taxon>Ascomycota</taxon>
        <taxon>Pezizomycotina</taxon>
        <taxon>Sordariomycetes</taxon>
        <taxon>Sordariomycetidae</taxon>
        <taxon>Sordariales</taxon>
        <taxon>Lasiosphaeriaceae</taxon>
        <taxon>Apodospora</taxon>
    </lineage>
</organism>